<evidence type="ECO:0000313" key="2">
    <source>
        <dbReference type="EMBL" id="MPN25523.1"/>
    </source>
</evidence>
<dbReference type="EMBL" id="VSSQ01074732">
    <property type="protein sequence ID" value="MPN25523.1"/>
    <property type="molecule type" value="Genomic_DNA"/>
</dbReference>
<keyword evidence="1" id="KW-0472">Membrane</keyword>
<name>A0A645GP98_9ZZZZ</name>
<dbReference type="AlphaFoldDB" id="A0A645GP98"/>
<gene>
    <name evidence="2" type="ORF">SDC9_172935</name>
</gene>
<comment type="caution">
    <text evidence="2">The sequence shown here is derived from an EMBL/GenBank/DDBJ whole genome shotgun (WGS) entry which is preliminary data.</text>
</comment>
<reference evidence="2" key="1">
    <citation type="submission" date="2019-08" db="EMBL/GenBank/DDBJ databases">
        <authorList>
            <person name="Kucharzyk K."/>
            <person name="Murdoch R.W."/>
            <person name="Higgins S."/>
            <person name="Loffler F."/>
        </authorList>
    </citation>
    <scope>NUCLEOTIDE SEQUENCE</scope>
</reference>
<keyword evidence="1" id="KW-0812">Transmembrane</keyword>
<proteinExistence type="predicted"/>
<sequence>MRTVTSENKIIHAQRPGHTYCRRLLSDGQVGGTGVVIGRTIVLSLNLYQINHRLEFTDQYHIVVDRFELLCGKIFFFLFYCFPVLVDRYRLKLHKPRFTGFARIY</sequence>
<accession>A0A645GP98</accession>
<feature type="transmembrane region" description="Helical" evidence="1">
    <location>
        <begin position="67"/>
        <end position="86"/>
    </location>
</feature>
<keyword evidence="1" id="KW-1133">Transmembrane helix</keyword>
<evidence type="ECO:0000256" key="1">
    <source>
        <dbReference type="SAM" id="Phobius"/>
    </source>
</evidence>
<organism evidence="2">
    <name type="scientific">bioreactor metagenome</name>
    <dbReference type="NCBI Taxonomy" id="1076179"/>
    <lineage>
        <taxon>unclassified sequences</taxon>
        <taxon>metagenomes</taxon>
        <taxon>ecological metagenomes</taxon>
    </lineage>
</organism>
<protein>
    <submittedName>
        <fullName evidence="2">Uncharacterized protein</fullName>
    </submittedName>
</protein>